<protein>
    <recommendedName>
        <fullName evidence="2">DUF4395 domain-containing protein</fullName>
    </recommendedName>
</protein>
<evidence type="ECO:0000256" key="1">
    <source>
        <dbReference type="SAM" id="Phobius"/>
    </source>
</evidence>
<feature type="transmembrane region" description="Helical" evidence="1">
    <location>
        <begin position="130"/>
        <end position="155"/>
    </location>
</feature>
<proteinExistence type="predicted"/>
<keyword evidence="1" id="KW-1133">Transmembrane helix</keyword>
<comment type="caution">
    <text evidence="3">The sequence shown here is derived from an EMBL/GenBank/DDBJ whole genome shotgun (WGS) entry which is preliminary data.</text>
</comment>
<evidence type="ECO:0000313" key="3">
    <source>
        <dbReference type="EMBL" id="GAA3622995.1"/>
    </source>
</evidence>
<evidence type="ECO:0000313" key="4">
    <source>
        <dbReference type="Proteomes" id="UP001501490"/>
    </source>
</evidence>
<dbReference type="Proteomes" id="UP001501490">
    <property type="component" value="Unassembled WGS sequence"/>
</dbReference>
<feature type="transmembrane region" description="Helical" evidence="1">
    <location>
        <begin position="37"/>
        <end position="66"/>
    </location>
</feature>
<evidence type="ECO:0000259" key="2">
    <source>
        <dbReference type="Pfam" id="PF14340"/>
    </source>
</evidence>
<keyword evidence="4" id="KW-1185">Reference proteome</keyword>
<organism evidence="3 4">
    <name type="scientific">Microlunatus ginsengisoli</name>
    <dbReference type="NCBI Taxonomy" id="363863"/>
    <lineage>
        <taxon>Bacteria</taxon>
        <taxon>Bacillati</taxon>
        <taxon>Actinomycetota</taxon>
        <taxon>Actinomycetes</taxon>
        <taxon>Propionibacteriales</taxon>
        <taxon>Propionibacteriaceae</taxon>
        <taxon>Microlunatus</taxon>
    </lineage>
</organism>
<keyword evidence="1" id="KW-0812">Transmembrane</keyword>
<reference evidence="4" key="1">
    <citation type="journal article" date="2019" name="Int. J. Syst. Evol. Microbiol.">
        <title>The Global Catalogue of Microorganisms (GCM) 10K type strain sequencing project: providing services to taxonomists for standard genome sequencing and annotation.</title>
        <authorList>
            <consortium name="The Broad Institute Genomics Platform"/>
            <consortium name="The Broad Institute Genome Sequencing Center for Infectious Disease"/>
            <person name="Wu L."/>
            <person name="Ma J."/>
        </authorList>
    </citation>
    <scope>NUCLEOTIDE SEQUENCE [LARGE SCALE GENOMIC DNA]</scope>
    <source>
        <strain evidence="4">JCM 16929</strain>
    </source>
</reference>
<feature type="domain" description="DUF4395" evidence="2">
    <location>
        <begin position="30"/>
        <end position="159"/>
    </location>
</feature>
<dbReference type="EMBL" id="BAABAB010000017">
    <property type="protein sequence ID" value="GAA3622995.1"/>
    <property type="molecule type" value="Genomic_DNA"/>
</dbReference>
<keyword evidence="1" id="KW-0472">Membrane</keyword>
<dbReference type="InterPro" id="IPR025508">
    <property type="entry name" value="DUF4395"/>
</dbReference>
<accession>A0ABP6ZZI1</accession>
<dbReference type="Pfam" id="PF14340">
    <property type="entry name" value="DUF4395"/>
    <property type="match status" value="1"/>
</dbReference>
<name>A0ABP6ZZI1_9ACTN</name>
<sequence>MVAVPWLSPPGGSSLSIVSTTGVLGFPNPVNEKAARAVAGGVALLCILTLLTGWEWLLVVIAAGFLARVLTGPRLSVLGQLATRVIAPRLGAPIWVPGPPKRFAQAIGLTLTGLAAIAGLGFGATMLASALITVVLVFALMESVIGFCAGCWLFAQLMRVGVIPASTCEACNDVQRRYGRQPVEVGPLQTPTTAWKAESTSQAE</sequence>
<feature type="transmembrane region" description="Helical" evidence="1">
    <location>
        <begin position="103"/>
        <end position="124"/>
    </location>
</feature>
<gene>
    <name evidence="3" type="ORF">GCM10022236_26740</name>
</gene>